<dbReference type="AlphaFoldDB" id="A0A6M0IRQ9"/>
<dbReference type="GO" id="GO:0000156">
    <property type="term" value="F:phosphorelay response regulator activity"/>
    <property type="evidence" value="ECO:0007669"/>
    <property type="project" value="TreeGrafter"/>
</dbReference>
<evidence type="ECO:0000259" key="8">
    <source>
        <dbReference type="PROSITE" id="PS50110"/>
    </source>
</evidence>
<keyword evidence="5" id="KW-0804">Transcription</keyword>
<dbReference type="PROSITE" id="PS51755">
    <property type="entry name" value="OMPR_PHOB"/>
    <property type="match status" value="1"/>
</dbReference>
<dbReference type="FunFam" id="1.10.10.10:FF:000005">
    <property type="entry name" value="Two-component system response regulator"/>
    <property type="match status" value="1"/>
</dbReference>
<gene>
    <name evidence="10" type="ORF">GK091_22370</name>
</gene>
<feature type="DNA-binding region" description="OmpR/PhoB-type" evidence="7">
    <location>
        <begin position="133"/>
        <end position="231"/>
    </location>
</feature>
<evidence type="ECO:0000256" key="4">
    <source>
        <dbReference type="ARBA" id="ARBA00023125"/>
    </source>
</evidence>
<sequence>MSVIPMRILVVEDELKLAVSLKRGLEEFGFLASVALDGASARRAIDFGDVNLVILDVNLPDVSGFALCREIRTRNAYLPVIMLTALGTIENKLSGFDAGADDYLMKPFEFSELLARIQAIRKRSQQANNPLDASRLILADLVLDLREKSVSRAGHPINVTPREIALLEYFLRHQGTVLTRNEIAENVWDIPIDSGTNLIDVYINSLRKKIDNDFPTKLIHTRKGIGYMMKAEA</sequence>
<dbReference type="Proteomes" id="UP000477386">
    <property type="component" value="Unassembled WGS sequence"/>
</dbReference>
<dbReference type="InterPro" id="IPR036388">
    <property type="entry name" value="WH-like_DNA-bd_sf"/>
</dbReference>
<dbReference type="Gene3D" id="3.40.50.2300">
    <property type="match status" value="1"/>
</dbReference>
<dbReference type="InterPro" id="IPR001789">
    <property type="entry name" value="Sig_transdc_resp-reg_receiver"/>
</dbReference>
<dbReference type="GO" id="GO:0000976">
    <property type="term" value="F:transcription cis-regulatory region binding"/>
    <property type="evidence" value="ECO:0007669"/>
    <property type="project" value="TreeGrafter"/>
</dbReference>
<dbReference type="Gene3D" id="1.10.10.10">
    <property type="entry name" value="Winged helix-like DNA-binding domain superfamily/Winged helix DNA-binding domain"/>
    <property type="match status" value="1"/>
</dbReference>
<dbReference type="CDD" id="cd00383">
    <property type="entry name" value="trans_reg_C"/>
    <property type="match status" value="1"/>
</dbReference>
<accession>A0A6M0IRQ9</accession>
<keyword evidence="3" id="KW-0805">Transcription regulation</keyword>
<name>A0A6M0IRQ9_9BACT</name>
<dbReference type="PANTHER" id="PTHR48111:SF22">
    <property type="entry name" value="REGULATOR OF RPOS"/>
    <property type="match status" value="1"/>
</dbReference>
<dbReference type="GO" id="GO:0032993">
    <property type="term" value="C:protein-DNA complex"/>
    <property type="evidence" value="ECO:0007669"/>
    <property type="project" value="TreeGrafter"/>
</dbReference>
<evidence type="ECO:0000256" key="2">
    <source>
        <dbReference type="ARBA" id="ARBA00023012"/>
    </source>
</evidence>
<dbReference type="InterPro" id="IPR001867">
    <property type="entry name" value="OmpR/PhoB-type_DNA-bd"/>
</dbReference>
<reference evidence="10 11" key="1">
    <citation type="submission" date="2020-02" db="EMBL/GenBank/DDBJ databases">
        <title>Draft genome sequence of two Spirosoma agri KCTC 52727 and Spirosoma terrae KCTC 52035.</title>
        <authorList>
            <person name="Rojas J."/>
            <person name="Ambika Manirajan B."/>
            <person name="Ratering S."/>
            <person name="Suarez C."/>
            <person name="Schnell S."/>
        </authorList>
    </citation>
    <scope>NUCLEOTIDE SEQUENCE [LARGE SCALE GENOMIC DNA]</scope>
    <source>
        <strain evidence="10 11">KCTC 52727</strain>
    </source>
</reference>
<dbReference type="InterPro" id="IPR039420">
    <property type="entry name" value="WalR-like"/>
</dbReference>
<dbReference type="SUPFAM" id="SSF52172">
    <property type="entry name" value="CheY-like"/>
    <property type="match status" value="1"/>
</dbReference>
<keyword evidence="4 7" id="KW-0238">DNA-binding</keyword>
<dbReference type="PROSITE" id="PS50110">
    <property type="entry name" value="RESPONSE_REGULATORY"/>
    <property type="match status" value="1"/>
</dbReference>
<evidence type="ECO:0000256" key="7">
    <source>
        <dbReference type="PROSITE-ProRule" id="PRU01091"/>
    </source>
</evidence>
<dbReference type="Pfam" id="PF00072">
    <property type="entry name" value="Response_reg"/>
    <property type="match status" value="1"/>
</dbReference>
<dbReference type="GO" id="GO:0005829">
    <property type="term" value="C:cytosol"/>
    <property type="evidence" value="ECO:0007669"/>
    <property type="project" value="TreeGrafter"/>
</dbReference>
<dbReference type="PANTHER" id="PTHR48111">
    <property type="entry name" value="REGULATOR OF RPOS"/>
    <property type="match status" value="1"/>
</dbReference>
<keyword evidence="2" id="KW-0902">Two-component regulatory system</keyword>
<dbReference type="EMBL" id="JAAGNZ010000002">
    <property type="protein sequence ID" value="NEU69643.1"/>
    <property type="molecule type" value="Genomic_DNA"/>
</dbReference>
<dbReference type="SMART" id="SM00448">
    <property type="entry name" value="REC"/>
    <property type="match status" value="1"/>
</dbReference>
<keyword evidence="11" id="KW-1185">Reference proteome</keyword>
<dbReference type="Pfam" id="PF00486">
    <property type="entry name" value="Trans_reg_C"/>
    <property type="match status" value="1"/>
</dbReference>
<proteinExistence type="predicted"/>
<keyword evidence="1 6" id="KW-0597">Phosphoprotein</keyword>
<evidence type="ECO:0000256" key="1">
    <source>
        <dbReference type="ARBA" id="ARBA00022553"/>
    </source>
</evidence>
<dbReference type="CDD" id="cd17574">
    <property type="entry name" value="REC_OmpR"/>
    <property type="match status" value="1"/>
</dbReference>
<dbReference type="SMART" id="SM00862">
    <property type="entry name" value="Trans_reg_C"/>
    <property type="match status" value="1"/>
</dbReference>
<protein>
    <submittedName>
        <fullName evidence="10">Response regulator transcription factor</fullName>
    </submittedName>
</protein>
<evidence type="ECO:0000259" key="9">
    <source>
        <dbReference type="PROSITE" id="PS51755"/>
    </source>
</evidence>
<evidence type="ECO:0000313" key="11">
    <source>
        <dbReference type="Proteomes" id="UP000477386"/>
    </source>
</evidence>
<feature type="modified residue" description="4-aspartylphosphate" evidence="6">
    <location>
        <position position="56"/>
    </location>
</feature>
<evidence type="ECO:0000256" key="6">
    <source>
        <dbReference type="PROSITE-ProRule" id="PRU00169"/>
    </source>
</evidence>
<feature type="domain" description="OmpR/PhoB-type" evidence="9">
    <location>
        <begin position="133"/>
        <end position="231"/>
    </location>
</feature>
<dbReference type="GO" id="GO:0006355">
    <property type="term" value="P:regulation of DNA-templated transcription"/>
    <property type="evidence" value="ECO:0007669"/>
    <property type="project" value="InterPro"/>
</dbReference>
<organism evidence="10 11">
    <name type="scientific">Spirosoma agri</name>
    <dbReference type="NCBI Taxonomy" id="1987381"/>
    <lineage>
        <taxon>Bacteria</taxon>
        <taxon>Pseudomonadati</taxon>
        <taxon>Bacteroidota</taxon>
        <taxon>Cytophagia</taxon>
        <taxon>Cytophagales</taxon>
        <taxon>Cytophagaceae</taxon>
        <taxon>Spirosoma</taxon>
    </lineage>
</organism>
<evidence type="ECO:0000256" key="5">
    <source>
        <dbReference type="ARBA" id="ARBA00023163"/>
    </source>
</evidence>
<comment type="caution">
    <text evidence="10">The sequence shown here is derived from an EMBL/GenBank/DDBJ whole genome shotgun (WGS) entry which is preliminary data.</text>
</comment>
<feature type="domain" description="Response regulatory" evidence="8">
    <location>
        <begin position="7"/>
        <end position="121"/>
    </location>
</feature>
<evidence type="ECO:0000313" key="10">
    <source>
        <dbReference type="EMBL" id="NEU69643.1"/>
    </source>
</evidence>
<evidence type="ECO:0000256" key="3">
    <source>
        <dbReference type="ARBA" id="ARBA00023015"/>
    </source>
</evidence>
<dbReference type="InterPro" id="IPR011006">
    <property type="entry name" value="CheY-like_superfamily"/>
</dbReference>
<dbReference type="Gene3D" id="6.10.250.690">
    <property type="match status" value="1"/>
</dbReference>